<dbReference type="InterPro" id="IPR013217">
    <property type="entry name" value="Methyltransf_12"/>
</dbReference>
<comment type="cofactor">
    <cofactor evidence="1">
        <name>pantetheine 4'-phosphate</name>
        <dbReference type="ChEBI" id="CHEBI:47942"/>
    </cofactor>
</comment>
<feature type="domain" description="Carrier" evidence="7">
    <location>
        <begin position="4840"/>
        <end position="4915"/>
    </location>
</feature>
<dbReference type="InterPro" id="IPR020806">
    <property type="entry name" value="PKS_PP-bd"/>
</dbReference>
<dbReference type="NCBIfam" id="TIGR01733">
    <property type="entry name" value="AA-adenyl-dom"/>
    <property type="match status" value="4"/>
</dbReference>
<dbReference type="PANTHER" id="PTHR45527:SF1">
    <property type="entry name" value="FATTY ACID SYNTHASE"/>
    <property type="match status" value="1"/>
</dbReference>
<evidence type="ECO:0000256" key="2">
    <source>
        <dbReference type="ARBA" id="ARBA00006432"/>
    </source>
</evidence>
<dbReference type="NCBIfam" id="NF004282">
    <property type="entry name" value="PRK05691.1"/>
    <property type="match status" value="7"/>
</dbReference>
<dbReference type="Pfam" id="PF13649">
    <property type="entry name" value="Methyltransf_25"/>
    <property type="match status" value="1"/>
</dbReference>
<dbReference type="FunFam" id="3.30.300.30:FF:000010">
    <property type="entry name" value="Enterobactin synthetase component F"/>
    <property type="match status" value="1"/>
</dbReference>
<dbReference type="InterPro" id="IPR041698">
    <property type="entry name" value="Methyltransf_25"/>
</dbReference>
<evidence type="ECO:0000313" key="8">
    <source>
        <dbReference type="EMBL" id="TQV77361.1"/>
    </source>
</evidence>
<dbReference type="Pfam" id="PF13193">
    <property type="entry name" value="AMP-binding_C"/>
    <property type="match status" value="3"/>
</dbReference>
<dbReference type="GO" id="GO:0009403">
    <property type="term" value="P:toxin biosynthetic process"/>
    <property type="evidence" value="ECO:0007669"/>
    <property type="project" value="UniProtKB-ARBA"/>
</dbReference>
<dbReference type="FunFam" id="3.40.50.980:FF:000002">
    <property type="entry name" value="Enterobactin synthetase component F"/>
    <property type="match status" value="1"/>
</dbReference>
<dbReference type="Gene3D" id="2.30.38.10">
    <property type="entry name" value="Luciferase, Domain 3"/>
    <property type="match status" value="3"/>
</dbReference>
<dbReference type="SUPFAM" id="SSF47336">
    <property type="entry name" value="ACP-like"/>
    <property type="match status" value="6"/>
</dbReference>
<evidence type="ECO:0000259" key="7">
    <source>
        <dbReference type="PROSITE" id="PS50075"/>
    </source>
</evidence>
<dbReference type="GO" id="GO:0009239">
    <property type="term" value="P:enterobactin biosynthetic process"/>
    <property type="evidence" value="ECO:0007669"/>
    <property type="project" value="TreeGrafter"/>
</dbReference>
<dbReference type="CDD" id="cd02440">
    <property type="entry name" value="AdoMet_MTases"/>
    <property type="match status" value="2"/>
</dbReference>
<evidence type="ECO:0000256" key="3">
    <source>
        <dbReference type="ARBA" id="ARBA00022450"/>
    </source>
</evidence>
<dbReference type="Pfam" id="PF00668">
    <property type="entry name" value="Condensation"/>
    <property type="match status" value="7"/>
</dbReference>
<feature type="domain" description="Carrier" evidence="7">
    <location>
        <begin position="6370"/>
        <end position="6447"/>
    </location>
</feature>
<feature type="domain" description="Carrier" evidence="7">
    <location>
        <begin position="1438"/>
        <end position="1513"/>
    </location>
</feature>
<dbReference type="EMBL" id="VIKR01000001">
    <property type="protein sequence ID" value="TQV77361.1"/>
    <property type="molecule type" value="Genomic_DNA"/>
</dbReference>
<dbReference type="InterPro" id="IPR001242">
    <property type="entry name" value="Condensation_dom"/>
</dbReference>
<dbReference type="InterPro" id="IPR009081">
    <property type="entry name" value="PP-bd_ACP"/>
</dbReference>
<feature type="domain" description="Carrier" evidence="7">
    <location>
        <begin position="2507"/>
        <end position="2582"/>
    </location>
</feature>
<dbReference type="GO" id="GO:0005829">
    <property type="term" value="C:cytosol"/>
    <property type="evidence" value="ECO:0007669"/>
    <property type="project" value="TreeGrafter"/>
</dbReference>
<dbReference type="GO" id="GO:0047527">
    <property type="term" value="F:2,3-dihydroxybenzoate-serine ligase activity"/>
    <property type="evidence" value="ECO:0007669"/>
    <property type="project" value="TreeGrafter"/>
</dbReference>
<dbReference type="FunFam" id="3.40.50.980:FF:000001">
    <property type="entry name" value="Non-ribosomal peptide synthetase"/>
    <property type="match status" value="4"/>
</dbReference>
<dbReference type="Gene3D" id="3.40.50.12780">
    <property type="entry name" value="N-terminal domain of ligase-like"/>
    <property type="match status" value="1"/>
</dbReference>
<evidence type="ECO:0000313" key="9">
    <source>
        <dbReference type="Proteomes" id="UP000317839"/>
    </source>
</evidence>
<evidence type="ECO:0000256" key="1">
    <source>
        <dbReference type="ARBA" id="ARBA00001957"/>
    </source>
</evidence>
<dbReference type="GO" id="GO:0043041">
    <property type="term" value="P:amino acid activation for nonribosomal peptide biosynthetic process"/>
    <property type="evidence" value="ECO:0007669"/>
    <property type="project" value="TreeGrafter"/>
</dbReference>
<dbReference type="Pfam" id="PF00501">
    <property type="entry name" value="AMP-binding"/>
    <property type="match status" value="4"/>
</dbReference>
<dbReference type="CDD" id="cd19531">
    <property type="entry name" value="LCL_NRPS-like"/>
    <property type="match status" value="6"/>
</dbReference>
<dbReference type="OrthoDB" id="9757559at2"/>
<dbReference type="InterPro" id="IPR000873">
    <property type="entry name" value="AMP-dep_synth/lig_dom"/>
</dbReference>
<dbReference type="SUPFAM" id="SSF56801">
    <property type="entry name" value="Acetyl-CoA synthetase-like"/>
    <property type="match status" value="4"/>
</dbReference>
<dbReference type="PROSITE" id="PS50075">
    <property type="entry name" value="CARRIER"/>
    <property type="match status" value="6"/>
</dbReference>
<accession>A0A545TJM2</accession>
<keyword evidence="4" id="KW-0597">Phosphoprotein</keyword>
<keyword evidence="3" id="KW-0596">Phosphopantetheine</keyword>
<dbReference type="NCBIfam" id="NF003417">
    <property type="entry name" value="PRK04813.1"/>
    <property type="match status" value="6"/>
</dbReference>
<dbReference type="Gene3D" id="3.40.50.150">
    <property type="entry name" value="Vaccinia Virus protein VP39"/>
    <property type="match status" value="2"/>
</dbReference>
<dbReference type="CDD" id="cd17643">
    <property type="entry name" value="A_NRPS_Cytc1-like"/>
    <property type="match status" value="1"/>
</dbReference>
<keyword evidence="5" id="KW-0436">Ligase</keyword>
<dbReference type="GO" id="GO:0031177">
    <property type="term" value="F:phosphopantetheine binding"/>
    <property type="evidence" value="ECO:0007669"/>
    <property type="project" value="InterPro"/>
</dbReference>
<dbReference type="FunFam" id="3.30.300.30:FF:000015">
    <property type="entry name" value="Nonribosomal peptide synthase SidD"/>
    <property type="match status" value="1"/>
</dbReference>
<dbReference type="InterPro" id="IPR045851">
    <property type="entry name" value="AMP-bd_C_sf"/>
</dbReference>
<reference evidence="8 9" key="1">
    <citation type="submission" date="2019-06" db="EMBL/GenBank/DDBJ databases">
        <title>Draft genome of Aliikangiella marina GYP-15.</title>
        <authorList>
            <person name="Wang G."/>
        </authorList>
    </citation>
    <scope>NUCLEOTIDE SEQUENCE [LARGE SCALE GENOMIC DNA]</scope>
    <source>
        <strain evidence="8 9">GYP-15</strain>
    </source>
</reference>
<dbReference type="Gene3D" id="3.40.50.980">
    <property type="match status" value="6"/>
</dbReference>
<keyword evidence="9" id="KW-1185">Reference proteome</keyword>
<dbReference type="SMART" id="SM00823">
    <property type="entry name" value="PKS_PP"/>
    <property type="match status" value="5"/>
</dbReference>
<dbReference type="Gene3D" id="3.30.559.30">
    <property type="entry name" value="Nonribosomal peptide synthetase, condensation domain"/>
    <property type="match status" value="7"/>
</dbReference>
<dbReference type="SUPFAM" id="SSF53335">
    <property type="entry name" value="S-adenosyl-L-methionine-dependent methyltransferases"/>
    <property type="match status" value="2"/>
</dbReference>
<evidence type="ECO:0000256" key="6">
    <source>
        <dbReference type="ARBA" id="ARBA00022737"/>
    </source>
</evidence>
<sequence length="7224" mass="824240">MFVRPLEVLKLFYDNEIDVFIANDELQIEDLNGHLTGELKHLFQQYKQQITEYLAEDKNFRYTKLAISTVQEAEKPTSFSQQRQWFLSQYAGTSGIYNLFMAFRLNGELDVTALSRAIKHIVERHDALRTLFKPIEDEVFQVVSNNTFDLTRETLDSPAELAKICNQERNYPFNLTQEQLCRFRLLAEAWTDSHVLIITLHHSIADGWSQAVLLKELSTLYSAFKNNQTNPLKPLSFQYADYAQWQREYLSKEKLTPHLNYWRQQLADLAPLSTLPTDRVRPVEQTFKGRTQPFHLSAELLQSVEVLSRDQQVTPFMTLLAAFSLLLGRYAGQNDIAIGTPIANRRQPECEDLVGVFANTLVMRSDLSDNPTFSEFLATTKTMALRAYEHQDMPFELLVEALNPERSLSYSPLFQVLFALQGSSLTNLSLEQLDVETLPSDVTLNETETETVSLYDLALFIEPSTNGLKGIIQYNCGLYDDTTIYQFLEHYQNLLECVVSSPEQNLLTIDYLSVSDKQQLLVTNQTHVAEIETAGFHALFEKQVARTPEAIALVFEEQQLTYQHLNSRANQLAHHLQLEGITNNQLVGLCVERNVDLLIGLLAILKAGCAYVPLDPSYPKERLKHMLEDSQLSLLLTHKNIAEGLPLSTQKTVYLEHWSRLIDYPSDNLYLPNQSTDNLAYVIYTSGSTGKPKGVMINHRSLTNFLNSMAFRPGVNATNTLLAVTSISFDIHTLELYLPLMTGAKLVLCDNDTVLSGEALLNRINRYQVDIMQATPTTWSMLLASDWKVKKKFKALCGGEPLSYALKEGILTCGADCWNMYGPTETCVWSSVNQMKAGEAVLIGGPIDNTKFYVLDENQRLVANKVTGELYIGGLGLAQGYWKNDDLTNQKFINNPFSNNPLARLYRTGDYVRFIDAAKLEFLGRRDEQVKIRGFRIELGDIESAINTHHMVANSIVDVATIDSNKIITAYLKPTNSVLEDNAAKENQRFISEWTRAFDETYQNSEAKVSEELDFASWVSSYTNKQISTNEMLEWLEQTTKNILALKPKNLLEIGCGTGLLLFKYAQFCSRIYATDISKNALESLRLKIEQRDWSHVVLEHKPAHEVISQDKFDTIVINSVSQYFPSQAYLNETIESCIKQLCPGGNLFIGDVRNLDLFESHLAAIELRINTNSSVKQFVRNIQSRKSHEKELLISPSYFHQLCKSNELVESISILAKQGKSNNEMTRYRYDVIIRTKPSNAEASNKSDLIWHEYKSIPALKKLFSKGYERFAVSGLINTRISNEFRLLKQLNYSLKHNQSDTNIQTIISDTKYECQPSDELHLITKLASELGYQSQMTWSQSSDGLLDMHFYTGKSHPIIAKEKYNASRLTNYPNLFKLADLITLKVKKHIKNILPNYMQPSSFMVVEEFPLTANGKVDRKRLPKLEFSVNQRQIAPPIGQAEELLATLWVSTLPVNKVSRNDDFFDSGGNSLLATQLSTRISKAFGVKLSVREIFNYSVFSNLVGYIRTLKSDRSLNQAKIIKLNQIQNIPLSYPQKRLWFLSKLIGSSNVYNINLAYQISGELNEEALNKTIQLIFQRHSVFRTRFFENNGNVFQEVTENSESLKIVQLKNTSQLRKLQKQEKDFCFSLTQGPLCRITLVKVSETNQKILLINMHHSISDGWSLEIFFNELSYIYQAILTRTDIGLKELPIQYSDYAIWQNQFITPAKLQEQLNYWKGKLKDSPHICSIPTEKVRPAKQSYKGDTISLELNKDLHERLNDLSREQGATLFMTLFAAFNLLLYRYSGEQDIVVGTPVANRTLPDLEGLIGFFVNTLAIRSSIDDEESFVELLESTKANILEALEYQDIPFEMLVESVNPQRSLSHSPLFQILFVMENANLFQRQLGEIGLDPINKENLTFSNDTGARYDLTILIEPGVNGLRVSIEYNKDLFSYSTAKNVLENYQNLLINLIKAPASKVSQVRFISENDISYTLSNRQNRRKPESFKRIHQIFEETARKHNNLVALQINNHHISYGQLNLLAEKIAQYLRKAKVSKGTIIGICATRSFELIAAILGILKADCAYLPIDLSYPIERIDFILGDSKVDVIFAEEQTIPQLASYQSKIHSIQKVLTNNCEQWTIESSQVDVAEDNFEKHLAYVIYTSGSTGNPKGVKQHHNTISNLVSSCSELDGIIRPLRTLQFTSVSFDVSIQELATAWFTGGSLILISQRDKENLLNFGDLVKKQSIERLFIPPSVFTFITNNHLKSFDKFGTLKEIFLAGEAVKVTPSLKLLLKRNPKCNLWNHYGPTETHVATTVKLNAFINDELIPIGKPIKNFELYLVDKNMQMVPQGSPGELLVGGVGVAIGYVDQTLNSEAYIKNPFDKNAIDPLYKTGDRVRLLENGQLEFIGRTDKQLNIRGFRIEPSEIESSINQLKAVSNSVVISAKASNQEEQLVAYVVLDNSQIKINDIDWQKKVQDFCLKSLPDYMVPTKIQIVESIPLTSTGKVNYSKLPSIELAAVNYIEPRTDTEKTLAKIWQQLLAIKSVGANDSFFMLGGHSLLTLQLSSLIKQQFNLDIPLSNLFQQQVLAEQAKLIENSNKRVTTRLIKKSKNANLKLSYAQQRQWFLSQYAGTSGIYNLFMAFRLNGELDVTALSRAIKHIVERHDALRTLFKPIEDEVFQVVSNNTFDLTRETLDSPAELAKICNQERNYPFNLTQEQLCRFRLLAEAWTDSHVLIITLHHSIADGWSQAVLLKELSTLYSAFKNNQTNPLKPLSFQYADYAQWQREYLSKEKLTPHLNYWRQQLADLAPLSTLPTDRVRPVEQTFKGRTQPFHLSAELLQSVEVLSRDQQVTPFMTLLAAFSLLLGRYAGQNDIAIGTPIANRRQPECEDLVGVFANTLVMRSDLSDNPTFSEFLATTKTMALRAYEHQDMPFELLVEALNPERSLSYSPLFQVLFALQGSSLTNLSLEQLDVNALQAELEGPLAHTVSLYDLSFFLEPATDGLYGVVEYNSDLYDDSTIHQFLIHYINLLQSLCNEPQQSLMEAQYLTVSDKQQLMSRNSTRIPEIDSVGFHELFEAQVKQTPDSVALVFEGHQLTYQKLNQIANQLAHYLRSQGVQAGQLVGLCVERNIDMMLGLLAILKAGAAYVPLDPTYPTTRLTYMLEDSGISLILTQKQLSKTLPFTQQQVIFLGETQLFYDYPVTNPCYSDCSAEALAYVIYTSGSTGHPKGVMLTHRSLTNFLNAMVSRPGIDENNCLLAVTSISFDIHTLELYLPLISGARLILASDETVVSGEAIASSISRYQVDMMQATPATWRMLIDCTWKPQGAFKALCGGEALSYQLKEQILASGADCWNMYGPTETCVWSAVNQMQAGEAVRIGRPIGNTEFYVLDSKQQLVADKVAGELYIGGIGLARGYWKKSQLTSEKFVTNPFSAETSRRLYRTGDYVRYMENGELEFLGRGDEQVKVRGFRIELGEIESVINSHDLVSDVAVCVRKIKQDNSLIAFVVLTDKKSKSELVKDIKQYIVQKLPNYMLPSRFVVLTQLPKTANGKVDKNSLSLNLDIDIQHREFIEPKNELQKGLVIIWSKLLEIPRNKISIKDDYFTIGGHSLLAMQLVNRIREVLGYELNLKSIFNYPDIESLSSFLEKSESTNSRTVIKPAHLTSNLPLSYSQQRLWFIDQVEQGSVQYNMTELYIHNGPLDIKLFELAIFKLIQRHEILRTIFKSEKGIPYQSTLEHFKTPFEYIDLSKQSFSSQQKLTQHVIHKEIFTAFDLSNELLLRVKLLSFSEDDFLIVYGIHHIICDAWSVDVINQELSIIYKALKNNQEIPLKPLTIQYCDFAFWQKKQLDSRVAEEKLNFWKQKLLGIPDFHLLPLDKKRPERQMFDACLEIQHIDQRLFQDIEALCKNYNVTLFMFLETAFALLIARYSNQSDIVIGSPVAGRELQELEGLIGFFVNSLVLRNKITEKSTFSELLRENKKMIVDAFNNQSIPFDMLVEELKPQRDLAYNPLMQIVFAVQNNKRVPLELDGHKYDVRNRYQQEYDSNFSVLKNLSTRFDLELHVCHDKSNLEIHWIYSTNLFNQKTISKLIGSFSILLKNIALDVRKPASEQKSVSLLDMLTDSDKKYLLQNNSVNYSLIEGEQYLDKVLKRISSSLYEQSKSLDLKAHILDSNLNLAPYGGFGDLYFEVNVKNNSIIQEFKNLGVSHCRNPFSNDLYSYIWDAKCIAQWDANGRIIIAHSEQLRIAKIHSRNLQIAKMIKSYSPVKNVGILHVNSDEVNRLECYLEIKGSPVLENQQLAKFSKNILSYCKGQSELRPLPHVVIPLPAVDLGNTETGVGIDEVTQIVSKNSEARLSYIKRFMSSHKDIQSVSLTNYGKNNKYLIAHIQPTTQYIERISTQAIKEHLQHWTNFYDDTYSKKDRELEATLNISGWNSSYTGKAIPDNQMKEWIDNTVTTIASLKPISLLEVGCGTGLLLYRYAAFCDSVDAIDISKVALEEIQEELDKKSWGHVNLHHGDALSVEFEHNQFDTIVINSVVPYLPSLHYLEMLIEKLIKYVMPGGKIFIGDVRNLDLHTEHVIEIERSQLKQKISLRDFNRRVKWRVQQEQELLVSPSYFSELKLRHHDVDNVSIFLKRGSGDNEMIRFRYDAIISIRPEILSDNQSNNIKSFSNLSRKQIENIISANEYNTFIVKGVVNPRVDENINLKEQLDRGDQIDVLPSSSPGHLSKEKNTENEDIEKLFQYAEKHNYNAVAIYSELGVEFIDLVFSLQSIDGLKLPAGIAKLCNANFPQISRLENELSNEMDSYLKQVYPASDLPDLYIAMPESNNSERNLTSTNLLPYPPESTLTKHKYVAPKNKMEKKLCEIWQSSLGIEKVGVYDNFFALGGHSLLATRLVSLIREAFEIELPIRSLFEAPTIVSLCEVISSSEKGALLPQLLPHKKNIRIPLSFAQQRLWFIHQVEETKTQYNVPGKFKVVGDFDLAAFESAIRSLIIRHRVLRTKIYEENGAPYQKVVKDFDTPISIYDHSKLDDKIKKIKIESLAKNEENTPFDFETDLMIRVVVVKLGIKEHVVLYTLHHIAHDDWSMAIFNRELELFYNAYVNNTECKLGALDVHYADYAVWQREWLKGDVLSSQVEYWKKQLKSAPTDFSIPFDNERPKKQSFFGRLITTKIKASLNDKIDIVCKKYSVTPFIFLQTVYATLLAKYTGKSDVVMGLAIAGRPHKDLEKMIGFFVNSLVLRSDINQEDSFDSVLAKNRETIVEAYAHQYIPFEMLVEKINPERKPGSNALFQLMIVHVANQQSNINTQGSSWHQLKDSEQTKYSLRSDLDLYVMPGDNEVVLEFVYNHYLFEKTTIANIADQYVQLIENILINPGVTLNELMLDKATDLRCQWQSQGFQVDSPELSYHQERLWFIDSFERDVLYKGGPNYHNIPLILKLNGELDTKKLRRAFKSLLESHDIFSTRIHEGLDKPIINTVPHDKIVLDQLALSSHKVDLEYLVNLSKQSFEINGGPLYRANLFRLDNKTSYLLLVIHHMLADRTSVATLARKLVSVYESDSSLDVEVGLEESYQKLAIQQKQVFEKKKLYQKHFAYWRSKLTNSLKKLEVPLDFERKAVHEYIEGRFTGYINDNLNLMLDEFLMRKKSNKFDFFLAVFKVLLFRYAQHEEIVVGINGLQEYEVNPGLVGPFSNLLVTRDFIKADKKFVDILKDIERTVLEAKCYQDIPFDLLVKKLSPSVDMSRTALFDVLFHYESIGDYFSTHQNTDLTITLEETNLGYGKYDINFLVQEKLGGYHFVVVFNKDLFKASTIARMFTHCQNLVKEILAQPEKRIEELQLLDQRDIDQQLNVFNPPYLQETSDLCIHELFEQQVLKRPDSVALVLDNEILTYNELNERANRLAHFILAKNLKPGELVGIYLERSIEMMISVLAILKAGAAYLPIDTSYPEKRVSYILIDSKVKLMLTQSSLPKFEDTEDLEPVYVDELMSRSAGEVFDAEFSCKNILRSSIGLESGDLAYVIYTSGSTGNPKGVLIEHRNVIALFESTRSMFKFSEDDQWTLFHSIAFDFSVWEIWGALFHGGTVHIISKDSAQNPELFYDLLASRNITILNQTPSVFHRIIEVDAIKKSKLSLRKIIFGGEALDTQKLVPWFKRHGDKKPSLVNMYGITETTVHVTYKDLQKSDVNTRSNSAIGKQLPHLRIYLLDKNLSLVPDGVVAEIYVAGEGLARCYLNQPELTKERFIHNPYVKTERLYKTGDLARRLSDGNLEFVGRADEQVKIRGYRIELGEIEAKINSHSDVVESVVIVSDSNIGEKSLIAYVVLNDGQEFDYATRLRKYLHAHIPQYMIPDAFINIDNLPVTANGKVNKDALPIAELSSYSETGYLPPNSENEKKMVALWSKHLNYPIERLSLNANFFALGGHSLVATQLISSIRNEFEVDIPLKVLFEDPFLSSVVNKIESSLEKTTQQEKIIKTAPSDYAALSVEQKRMWFLHKFSNSRIEYNMPTRLLFKGEVQQDALLYAFNNLVARNKILRTVYLEREGNPYQVMLNDFQVEIPFVDLSSLETGQKQQVLESRVQEHAREKFDLSNELMIKALLIKLESDVYLLQYLTHHIASDGWSDNLIKQQLAAYYNEFLTDIKTSEDGSCLQYSDFVAWQEKFLLKDKVREQIKYWRAQLADCPIEHGLALDKKRVADASYLGNYLHSELDSGLSKAVKDFCEQRKITLFMFLETILAVLISRYSNERDIMVGTPIAGREHGDSNSIVGLFVNTLVIRNQLDLDSNFEDILEKNKKTIIDAYTNQNVPFDMLVDELGVNRNLNSNPLFQIMFVVQNNIERDVYFDGLNLSDNVDGYLPNDEITARFDLEVHAKEEGSRLNIDWIYCKDIFNADSILRLQKSYIYLINSVIKADQKNKLANIKASHLAIFGEKEKERIVSSTVGKFALTNNANHQQLISRPSGLDKAMVLGANNQIVPFGGIGEICYSERDDIGEVIKCFLTESHKSKYLRTGVIAKVCGNGDLTFANQNQSVLRAQIQFHVKALKSFLLREVRFITDLFITSSLVSSQVASECYFVNDDSCDLNKDEQTKLISHAIRNADHLMFLPTKWFLVKNIPSFPNGYIDLVKLKSSVKSNELKKYKAPTNEVEIKMQEIWQEYFNMKNISVTSNFFSLGGNSLMVSNMTSKIESIFKVDVSIRLFFSKPTIQELSEFIIAQLELRNAEELLSSFKNDNKECVEEGVI</sequence>
<dbReference type="CDD" id="cd12116">
    <property type="entry name" value="A_NRPS_Ta1_like"/>
    <property type="match status" value="1"/>
</dbReference>
<dbReference type="InterPro" id="IPR010071">
    <property type="entry name" value="AA_adenyl_dom"/>
</dbReference>
<dbReference type="InterPro" id="IPR006162">
    <property type="entry name" value="Ppantetheine_attach_site"/>
</dbReference>
<comment type="similarity">
    <text evidence="2">Belongs to the ATP-dependent AMP-binding enzyme family.</text>
</comment>
<dbReference type="Gene3D" id="1.10.1200.10">
    <property type="entry name" value="ACP-like"/>
    <property type="match status" value="6"/>
</dbReference>
<evidence type="ECO:0000256" key="4">
    <source>
        <dbReference type="ARBA" id="ARBA00022553"/>
    </source>
</evidence>
<dbReference type="PANTHER" id="PTHR45527">
    <property type="entry name" value="NONRIBOSOMAL PEPTIDE SYNTHETASE"/>
    <property type="match status" value="1"/>
</dbReference>
<dbReference type="GO" id="GO:0009366">
    <property type="term" value="C:enterobactin synthetase complex"/>
    <property type="evidence" value="ECO:0007669"/>
    <property type="project" value="TreeGrafter"/>
</dbReference>
<dbReference type="FunFam" id="1.10.1200.10:FF:000005">
    <property type="entry name" value="Nonribosomal peptide synthetase 1"/>
    <property type="match status" value="2"/>
</dbReference>
<dbReference type="FunFam" id="3.30.559.30:FF:000001">
    <property type="entry name" value="Non-ribosomal peptide synthetase"/>
    <property type="match status" value="1"/>
</dbReference>
<dbReference type="PROSITE" id="PS00012">
    <property type="entry name" value="PHOSPHOPANTETHEINE"/>
    <property type="match status" value="5"/>
</dbReference>
<dbReference type="CDD" id="cd05930">
    <property type="entry name" value="A_NRPS"/>
    <property type="match status" value="1"/>
</dbReference>
<evidence type="ECO:0000256" key="5">
    <source>
        <dbReference type="ARBA" id="ARBA00022598"/>
    </source>
</evidence>
<dbReference type="InterPro" id="IPR025110">
    <property type="entry name" value="AMP-bd_C"/>
</dbReference>
<keyword evidence="6" id="KW-0677">Repeat</keyword>
<dbReference type="FunFam" id="3.40.50.12780:FF:000012">
    <property type="entry name" value="Non-ribosomal peptide synthetase"/>
    <property type="match status" value="3"/>
</dbReference>
<protein>
    <submittedName>
        <fullName evidence="8">Amino acid adenylation domain-containing protein</fullName>
    </submittedName>
</protein>
<dbReference type="InterPro" id="IPR023213">
    <property type="entry name" value="CAT-like_dom_sf"/>
</dbReference>
<dbReference type="Gene3D" id="3.30.559.10">
    <property type="entry name" value="Chloramphenicol acetyltransferase-like domain"/>
    <property type="match status" value="7"/>
</dbReference>
<gene>
    <name evidence="8" type="ORF">FLL45_05295</name>
</gene>
<dbReference type="PROSITE" id="PS00455">
    <property type="entry name" value="AMP_BINDING"/>
    <property type="match status" value="4"/>
</dbReference>
<dbReference type="InterPro" id="IPR029063">
    <property type="entry name" value="SAM-dependent_MTases_sf"/>
</dbReference>
<organism evidence="8 9">
    <name type="scientific">Aliikangiella marina</name>
    <dbReference type="NCBI Taxonomy" id="1712262"/>
    <lineage>
        <taxon>Bacteria</taxon>
        <taxon>Pseudomonadati</taxon>
        <taxon>Pseudomonadota</taxon>
        <taxon>Gammaproteobacteria</taxon>
        <taxon>Oceanospirillales</taxon>
        <taxon>Pleioneaceae</taxon>
        <taxon>Aliikangiella</taxon>
    </lineage>
</organism>
<name>A0A545TJM2_9GAMM</name>
<dbReference type="Gene3D" id="3.30.300.30">
    <property type="match status" value="5"/>
</dbReference>
<feature type="domain" description="Carrier" evidence="7">
    <location>
        <begin position="7124"/>
        <end position="7199"/>
    </location>
</feature>
<dbReference type="Pfam" id="PF00550">
    <property type="entry name" value="PP-binding"/>
    <property type="match status" value="6"/>
</dbReference>
<dbReference type="Proteomes" id="UP000317839">
    <property type="component" value="Unassembled WGS sequence"/>
</dbReference>
<dbReference type="InterPro" id="IPR042099">
    <property type="entry name" value="ANL_N_sf"/>
</dbReference>
<feature type="domain" description="Carrier" evidence="7">
    <location>
        <begin position="3559"/>
        <end position="3636"/>
    </location>
</feature>
<comment type="caution">
    <text evidence="8">The sequence shown here is derived from an EMBL/GenBank/DDBJ whole genome shotgun (WGS) entry which is preliminary data.</text>
</comment>
<dbReference type="SUPFAM" id="SSF52777">
    <property type="entry name" value="CoA-dependent acyltransferases"/>
    <property type="match status" value="14"/>
</dbReference>
<proteinExistence type="inferred from homology"/>
<dbReference type="InterPro" id="IPR036736">
    <property type="entry name" value="ACP-like_sf"/>
</dbReference>
<dbReference type="Pfam" id="PF08242">
    <property type="entry name" value="Methyltransf_12"/>
    <property type="match status" value="1"/>
</dbReference>
<dbReference type="InterPro" id="IPR020845">
    <property type="entry name" value="AMP-binding_CS"/>
</dbReference>